<evidence type="ECO:0000313" key="20">
    <source>
        <dbReference type="EMBL" id="PAA65721.1"/>
    </source>
</evidence>
<keyword evidence="9 17" id="KW-1133">Transmembrane helix</keyword>
<sequence>MTIRLRLLTLQLLLLAASASASQPLGSSSRLCKTVYISSREYRTHRNISRLHAELQASVDGCQYVHGDVIIQNIGADSVTEEPIDEAIRGLQTDFLDSIIEISGRLVIKRINLERISLRNLRAIRGYNLENTSPFFALEVFQSKYPVKLELPQLSAILQGDVRIIGNLHADLYCYLSRRINWPSLFQSHSSRTPQQFNDNVEIMTLGDQQINVSDYAATEKVCTSLPACNSSCHTEKSGRQLCWSDSPGGCQSFHGCLVRPCRNCFRHPYTGNEECCESDCLGGCSNKSDGCFSCRDVSLDGVCKGNCPMKTDLNPGTNKIETRNSSTTMKRVGNICVKQCEMPFVTSSNDKYCVSECPLTEIPVNGICTRCAAKHQSACETCTVDTLIMSDKVAQALKNGNCTIWRTDSSLDINSEKLNSSASLETLEFLRIFYGRLFIKRTDRLVDNLRFLRNLKFVSNNFGIMMLHTRYLGLASLRYAKALWLIKISGLCEAWYPSRTIRQITEVTKEFTIGTREISFDNTSEVCRNAVCDPQCRDECWGPGPDMCVACRNFEVDGRCYATCQEAGRYNLSGECQECHSECEGGCSGPSASECERCSNLEEDGKCVAACSSREMRADSKGRCYSVASARLLTVGIGVGLLILVLLVLLPVAYVHYRRRMRKYEIVDLDEYLTDPSNPNAMAKLLIVNDDDVMKQKEIGSGAFGTVYKGILRSSTNKGVRELPVAIKVLRGHSPKLGQELLNEASMLARVQHPCCIRLVALCLTQEPQLITALMPRGCLLEFLRAHRNQIGAERMLRWGLQVAEGMEYLESLGIVHRDLAARNVLLQTPDQVRITDFGLARLLDMSEGEFIQTAGLLPVKWLGVECFESGLFSHKSDVWSYGVLLWEICTFGESPYNPYGIRSVEDITGLLKKGIRLNQPDICSIDFYNILLSCWLPHPESRPSFRDMVGTMNDCLACPSKYIAQRYSTMDPNLFDTDDAVGFVTEVSKPAAPQPLQKSPDKHGVELNSYISDPTSCSASKLRNSPARALQAQASNTSESAGLLSGQMSVPDANDDYLTPTSPGDNNGDVHDGGGAGGLDDYLTPRKA</sequence>
<evidence type="ECO:0000313" key="21">
    <source>
        <dbReference type="Proteomes" id="UP000215902"/>
    </source>
</evidence>
<evidence type="ECO:0000256" key="1">
    <source>
        <dbReference type="ARBA" id="ARBA00004479"/>
    </source>
</evidence>
<dbReference type="InterPro" id="IPR006211">
    <property type="entry name" value="Furin-like_Cys-rich_dom"/>
</dbReference>
<keyword evidence="12" id="KW-0675">Receptor</keyword>
<dbReference type="GO" id="GO:0022008">
    <property type="term" value="P:neurogenesis"/>
    <property type="evidence" value="ECO:0007669"/>
    <property type="project" value="TreeGrafter"/>
</dbReference>
<dbReference type="Pfam" id="PF07714">
    <property type="entry name" value="PK_Tyr_Ser-Thr"/>
    <property type="match status" value="1"/>
</dbReference>
<feature type="signal peptide" evidence="18">
    <location>
        <begin position="1"/>
        <end position="21"/>
    </location>
</feature>
<dbReference type="PRINTS" id="PR00109">
    <property type="entry name" value="TYRKINASE"/>
</dbReference>
<dbReference type="PROSITE" id="PS00107">
    <property type="entry name" value="PROTEIN_KINASE_ATP"/>
    <property type="match status" value="1"/>
</dbReference>
<evidence type="ECO:0000256" key="9">
    <source>
        <dbReference type="ARBA" id="ARBA00022989"/>
    </source>
</evidence>
<evidence type="ECO:0000256" key="15">
    <source>
        <dbReference type="PROSITE-ProRule" id="PRU10141"/>
    </source>
</evidence>
<dbReference type="OrthoDB" id="6219513at2759"/>
<reference evidence="20 21" key="1">
    <citation type="submission" date="2017-06" db="EMBL/GenBank/DDBJ databases">
        <title>A platform for efficient transgenesis in Macrostomum lignano, a flatworm model organism for stem cell research.</title>
        <authorList>
            <person name="Berezikov E."/>
        </authorList>
    </citation>
    <scope>NUCLEOTIDE SEQUENCE [LARGE SCALE GENOMIC DNA]</scope>
    <source>
        <strain evidence="20">DV1</strain>
        <tissue evidence="20">Whole organism</tissue>
    </source>
</reference>
<comment type="catalytic activity">
    <reaction evidence="14">
        <text>L-tyrosyl-[protein] + ATP = O-phospho-L-tyrosyl-[protein] + ADP + H(+)</text>
        <dbReference type="Rhea" id="RHEA:10596"/>
        <dbReference type="Rhea" id="RHEA-COMP:10136"/>
        <dbReference type="Rhea" id="RHEA-COMP:20101"/>
        <dbReference type="ChEBI" id="CHEBI:15378"/>
        <dbReference type="ChEBI" id="CHEBI:30616"/>
        <dbReference type="ChEBI" id="CHEBI:46858"/>
        <dbReference type="ChEBI" id="CHEBI:61978"/>
        <dbReference type="ChEBI" id="CHEBI:456216"/>
        <dbReference type="EC" id="2.7.10.1"/>
    </reaction>
</comment>
<dbReference type="InterPro" id="IPR036941">
    <property type="entry name" value="Rcpt_L-dom_sf"/>
</dbReference>
<evidence type="ECO:0000256" key="10">
    <source>
        <dbReference type="ARBA" id="ARBA00023136"/>
    </source>
</evidence>
<dbReference type="GO" id="GO:0043066">
    <property type="term" value="P:negative regulation of apoptotic process"/>
    <property type="evidence" value="ECO:0007669"/>
    <property type="project" value="TreeGrafter"/>
</dbReference>
<dbReference type="InterPro" id="IPR008266">
    <property type="entry name" value="Tyr_kinase_AS"/>
</dbReference>
<accession>A0A267EW19</accession>
<dbReference type="PROSITE" id="PS00109">
    <property type="entry name" value="PROTEIN_KINASE_TYR"/>
    <property type="match status" value="1"/>
</dbReference>
<dbReference type="SMART" id="SM00261">
    <property type="entry name" value="FU"/>
    <property type="match status" value="3"/>
</dbReference>
<evidence type="ECO:0000256" key="6">
    <source>
        <dbReference type="ARBA" id="ARBA00022741"/>
    </source>
</evidence>
<keyword evidence="21" id="KW-1185">Reference proteome</keyword>
<dbReference type="GO" id="GO:0004714">
    <property type="term" value="F:transmembrane receptor protein tyrosine kinase activity"/>
    <property type="evidence" value="ECO:0007669"/>
    <property type="project" value="UniProtKB-EC"/>
</dbReference>
<dbReference type="InterPro" id="IPR001245">
    <property type="entry name" value="Ser-Thr/Tyr_kinase_cat_dom"/>
</dbReference>
<dbReference type="PROSITE" id="PS50011">
    <property type="entry name" value="PROTEIN_KINASE_DOM"/>
    <property type="match status" value="1"/>
</dbReference>
<dbReference type="InterPro" id="IPR020635">
    <property type="entry name" value="Tyr_kinase_cat_dom"/>
</dbReference>
<evidence type="ECO:0000256" key="7">
    <source>
        <dbReference type="ARBA" id="ARBA00022777"/>
    </source>
</evidence>
<dbReference type="STRING" id="282301.A0A267EW19"/>
<evidence type="ECO:0000256" key="16">
    <source>
        <dbReference type="SAM" id="MobiDB-lite"/>
    </source>
</evidence>
<dbReference type="Pfam" id="PF01030">
    <property type="entry name" value="Recep_L_domain"/>
    <property type="match status" value="1"/>
</dbReference>
<evidence type="ECO:0000256" key="14">
    <source>
        <dbReference type="ARBA" id="ARBA00051243"/>
    </source>
</evidence>
<dbReference type="GO" id="GO:0038127">
    <property type="term" value="P:ERBB signaling pathway"/>
    <property type="evidence" value="ECO:0007669"/>
    <property type="project" value="UniProtKB-ARBA"/>
</dbReference>
<dbReference type="SUPFAM" id="SSF56112">
    <property type="entry name" value="Protein kinase-like (PK-like)"/>
    <property type="match status" value="1"/>
</dbReference>
<dbReference type="Pfam" id="PF14843">
    <property type="entry name" value="GF_recep_IV"/>
    <property type="match status" value="1"/>
</dbReference>
<evidence type="ECO:0000259" key="19">
    <source>
        <dbReference type="PROSITE" id="PS50011"/>
    </source>
</evidence>
<feature type="binding site" evidence="15">
    <location>
        <position position="729"/>
    </location>
    <ligand>
        <name>ATP</name>
        <dbReference type="ChEBI" id="CHEBI:30616"/>
    </ligand>
</feature>
<keyword evidence="8 15" id="KW-0067">ATP-binding</keyword>
<proteinExistence type="predicted"/>
<dbReference type="Gene3D" id="3.80.20.20">
    <property type="entry name" value="Receptor L-domain"/>
    <property type="match status" value="2"/>
</dbReference>
<dbReference type="CDD" id="cd00064">
    <property type="entry name" value="FU"/>
    <property type="match status" value="2"/>
</dbReference>
<keyword evidence="18" id="KW-0732">Signal</keyword>
<evidence type="ECO:0000256" key="12">
    <source>
        <dbReference type="ARBA" id="ARBA00023170"/>
    </source>
</evidence>
<keyword evidence="5 17" id="KW-0812">Transmembrane</keyword>
<dbReference type="Gene3D" id="1.10.510.10">
    <property type="entry name" value="Transferase(Phosphotransferase) domain 1"/>
    <property type="match status" value="1"/>
</dbReference>
<dbReference type="InterPro" id="IPR009030">
    <property type="entry name" value="Growth_fac_rcpt_cys_sf"/>
</dbReference>
<evidence type="ECO:0000256" key="17">
    <source>
        <dbReference type="SAM" id="Phobius"/>
    </source>
</evidence>
<dbReference type="GO" id="GO:0005524">
    <property type="term" value="F:ATP binding"/>
    <property type="evidence" value="ECO:0007669"/>
    <property type="project" value="UniProtKB-UniRule"/>
</dbReference>
<keyword evidence="6 15" id="KW-0547">Nucleotide-binding</keyword>
<dbReference type="InterPro" id="IPR011009">
    <property type="entry name" value="Kinase-like_dom_sf"/>
</dbReference>
<evidence type="ECO:0000256" key="11">
    <source>
        <dbReference type="ARBA" id="ARBA00023137"/>
    </source>
</evidence>
<evidence type="ECO:0000256" key="13">
    <source>
        <dbReference type="ARBA" id="ARBA00023180"/>
    </source>
</evidence>
<feature type="chain" id="PRO_5012244283" description="receptor protein-tyrosine kinase" evidence="18">
    <location>
        <begin position="22"/>
        <end position="1090"/>
    </location>
</feature>
<keyword evidence="7" id="KW-0418">Kinase</keyword>
<gene>
    <name evidence="20" type="ORF">BOX15_Mlig012838g4</name>
</gene>
<dbReference type="GO" id="GO:0009925">
    <property type="term" value="C:basal plasma membrane"/>
    <property type="evidence" value="ECO:0007669"/>
    <property type="project" value="TreeGrafter"/>
</dbReference>
<dbReference type="GO" id="GO:0043235">
    <property type="term" value="C:receptor complex"/>
    <property type="evidence" value="ECO:0007669"/>
    <property type="project" value="TreeGrafter"/>
</dbReference>
<dbReference type="SMART" id="SM00219">
    <property type="entry name" value="TyrKc"/>
    <property type="match status" value="1"/>
</dbReference>
<keyword evidence="10 17" id="KW-0472">Membrane</keyword>
<dbReference type="FunFam" id="1.10.510.10:FF:000027">
    <property type="entry name" value="Receptor protein-tyrosine kinase"/>
    <property type="match status" value="1"/>
</dbReference>
<dbReference type="Gene3D" id="2.10.220.10">
    <property type="entry name" value="Hormone Receptor, Insulin-like Growth Factor Receptor 1, Chain A, domain 2"/>
    <property type="match status" value="2"/>
</dbReference>
<dbReference type="InterPro" id="IPR000719">
    <property type="entry name" value="Prot_kinase_dom"/>
</dbReference>
<dbReference type="PANTHER" id="PTHR24416">
    <property type="entry name" value="TYROSINE-PROTEIN KINASE RECEPTOR"/>
    <property type="match status" value="1"/>
</dbReference>
<evidence type="ECO:0000256" key="5">
    <source>
        <dbReference type="ARBA" id="ARBA00022692"/>
    </source>
</evidence>
<keyword evidence="3" id="KW-0597">Phosphoprotein</keyword>
<dbReference type="InterPro" id="IPR017441">
    <property type="entry name" value="Protein_kinase_ATP_BS"/>
</dbReference>
<dbReference type="InterPro" id="IPR006212">
    <property type="entry name" value="Furin_repeat"/>
</dbReference>
<feature type="transmembrane region" description="Helical" evidence="17">
    <location>
        <begin position="633"/>
        <end position="656"/>
    </location>
</feature>
<feature type="region of interest" description="Disordered" evidence="16">
    <location>
        <begin position="1019"/>
        <end position="1090"/>
    </location>
</feature>
<comment type="subcellular location">
    <subcellularLocation>
        <location evidence="1">Membrane</location>
        <topology evidence="1">Single-pass type I membrane protein</topology>
    </subcellularLocation>
</comment>
<dbReference type="InterPro" id="IPR000494">
    <property type="entry name" value="Rcpt_L-dom"/>
</dbReference>
<evidence type="ECO:0000256" key="3">
    <source>
        <dbReference type="ARBA" id="ARBA00022553"/>
    </source>
</evidence>
<dbReference type="Proteomes" id="UP000215902">
    <property type="component" value="Unassembled WGS sequence"/>
</dbReference>
<dbReference type="EMBL" id="NIVC01001626">
    <property type="protein sequence ID" value="PAA65721.1"/>
    <property type="molecule type" value="Genomic_DNA"/>
</dbReference>
<dbReference type="PANTHER" id="PTHR24416:SF566">
    <property type="entry name" value="EPIDERMAL GROWTH FACTOR RECEPTOR"/>
    <property type="match status" value="1"/>
</dbReference>
<keyword evidence="11" id="KW-0829">Tyrosine-protein kinase</keyword>
<evidence type="ECO:0000256" key="8">
    <source>
        <dbReference type="ARBA" id="ARBA00022840"/>
    </source>
</evidence>
<name>A0A267EW19_9PLAT</name>
<evidence type="ECO:0000256" key="4">
    <source>
        <dbReference type="ARBA" id="ARBA00022679"/>
    </source>
</evidence>
<dbReference type="InterPro" id="IPR032778">
    <property type="entry name" value="GF_recep_IV"/>
</dbReference>
<dbReference type="GO" id="GO:0008284">
    <property type="term" value="P:positive regulation of cell population proliferation"/>
    <property type="evidence" value="ECO:0007669"/>
    <property type="project" value="TreeGrafter"/>
</dbReference>
<feature type="domain" description="Protein kinase" evidence="19">
    <location>
        <begin position="694"/>
        <end position="958"/>
    </location>
</feature>
<keyword evidence="4" id="KW-0808">Transferase</keyword>
<dbReference type="InterPro" id="IPR050122">
    <property type="entry name" value="RTK"/>
</dbReference>
<keyword evidence="13" id="KW-0325">Glycoprotein</keyword>
<comment type="caution">
    <text evidence="20">The sequence shown here is derived from an EMBL/GenBank/DDBJ whole genome shotgun (WGS) entry which is preliminary data.</text>
</comment>
<dbReference type="Pfam" id="PF00757">
    <property type="entry name" value="Furin-like"/>
    <property type="match status" value="1"/>
</dbReference>
<dbReference type="SUPFAM" id="SSF57184">
    <property type="entry name" value="Growth factor receptor domain"/>
    <property type="match status" value="2"/>
</dbReference>
<protein>
    <recommendedName>
        <fullName evidence="2">receptor protein-tyrosine kinase</fullName>
        <ecNumber evidence="2">2.7.10.1</ecNumber>
    </recommendedName>
</protein>
<evidence type="ECO:0000256" key="18">
    <source>
        <dbReference type="SAM" id="SignalP"/>
    </source>
</evidence>
<dbReference type="AlphaFoldDB" id="A0A267EW19"/>
<dbReference type="EC" id="2.7.10.1" evidence="2"/>
<organism evidence="20 21">
    <name type="scientific">Macrostomum lignano</name>
    <dbReference type="NCBI Taxonomy" id="282301"/>
    <lineage>
        <taxon>Eukaryota</taxon>
        <taxon>Metazoa</taxon>
        <taxon>Spiralia</taxon>
        <taxon>Lophotrochozoa</taxon>
        <taxon>Platyhelminthes</taxon>
        <taxon>Rhabditophora</taxon>
        <taxon>Macrostomorpha</taxon>
        <taxon>Macrostomida</taxon>
        <taxon>Macrostomidae</taxon>
        <taxon>Macrostomum</taxon>
    </lineage>
</organism>
<dbReference type="Gene3D" id="3.30.200.20">
    <property type="entry name" value="Phosphorylase Kinase, domain 1"/>
    <property type="match status" value="1"/>
</dbReference>
<evidence type="ECO:0000256" key="2">
    <source>
        <dbReference type="ARBA" id="ARBA00011902"/>
    </source>
</evidence>
<dbReference type="SUPFAM" id="SSF52058">
    <property type="entry name" value="L domain-like"/>
    <property type="match status" value="2"/>
</dbReference>